<dbReference type="PANTHER" id="PTHR34801">
    <property type="entry name" value="EXPRESSED PROTEIN"/>
    <property type="match status" value="1"/>
</dbReference>
<dbReference type="EMBL" id="FNAQ01000018">
    <property type="protein sequence ID" value="SDE59856.1"/>
    <property type="molecule type" value="Genomic_DNA"/>
</dbReference>
<proteinExistence type="predicted"/>
<name>A0A1G7E8S1_9BACT</name>
<sequence>MPSRSSAPSRAAAIGLLSLILGLILGLSGCGAPAPYRPPYMSSLPACPTHPNCVSSEEVRAEAQVAPLSFDKVPPYQAWAALKEAIRAEGGVIQREGMGALEAGYLRATFTSWLFRFVDDVECRLVAQDGLIHIRSAARVGYYDFGVNRRRVERLRQAFAEALQQP</sequence>
<keyword evidence="2" id="KW-1185">Reference proteome</keyword>
<reference evidence="2" key="1">
    <citation type="submission" date="2016-10" db="EMBL/GenBank/DDBJ databases">
        <authorList>
            <person name="Varghese N."/>
            <person name="Submissions S."/>
        </authorList>
    </citation>
    <scope>NUCLEOTIDE SEQUENCE [LARGE SCALE GENOMIC DNA]</scope>
    <source>
        <strain evidence="2">DSM 8987</strain>
    </source>
</reference>
<accession>A0A1G7E8S1</accession>
<dbReference type="RefSeq" id="WP_092080135.1">
    <property type="nucleotide sequence ID" value="NZ_CALFZY010000034.1"/>
</dbReference>
<dbReference type="Pfam" id="PF07386">
    <property type="entry name" value="DUF1499"/>
    <property type="match status" value="1"/>
</dbReference>
<dbReference type="AlphaFoldDB" id="A0A1G7E8S1"/>
<dbReference type="PANTHER" id="PTHR34801:SF6">
    <property type="entry name" value="SLL1620 PROTEIN"/>
    <property type="match status" value="1"/>
</dbReference>
<organism evidence="1 2">
    <name type="scientific">Desulfuromonas thiophila</name>
    <dbReference type="NCBI Taxonomy" id="57664"/>
    <lineage>
        <taxon>Bacteria</taxon>
        <taxon>Pseudomonadati</taxon>
        <taxon>Thermodesulfobacteriota</taxon>
        <taxon>Desulfuromonadia</taxon>
        <taxon>Desulfuromonadales</taxon>
        <taxon>Desulfuromonadaceae</taxon>
        <taxon>Desulfuromonas</taxon>
    </lineage>
</organism>
<dbReference type="PROSITE" id="PS51257">
    <property type="entry name" value="PROKAR_LIPOPROTEIN"/>
    <property type="match status" value="1"/>
</dbReference>
<gene>
    <name evidence="1" type="ORF">SAMN05661003_11836</name>
</gene>
<dbReference type="InterPro" id="IPR010865">
    <property type="entry name" value="DUF1499"/>
</dbReference>
<dbReference type="Proteomes" id="UP000243205">
    <property type="component" value="Unassembled WGS sequence"/>
</dbReference>
<dbReference type="OrthoDB" id="9793534at2"/>
<protein>
    <submittedName>
        <fullName evidence="1">Uncharacterized conserved protein, DUF1499 family</fullName>
    </submittedName>
</protein>
<dbReference type="STRING" id="57664.SAMN05661003_11836"/>
<evidence type="ECO:0000313" key="2">
    <source>
        <dbReference type="Proteomes" id="UP000243205"/>
    </source>
</evidence>
<evidence type="ECO:0000313" key="1">
    <source>
        <dbReference type="EMBL" id="SDE59856.1"/>
    </source>
</evidence>